<comment type="caution">
    <text evidence="5">The sequence shown here is derived from an EMBL/GenBank/DDBJ whole genome shotgun (WGS) entry which is preliminary data.</text>
</comment>
<proteinExistence type="predicted"/>
<keyword evidence="6" id="KW-1185">Reference proteome</keyword>
<accession>A0A1X1TYW9</accession>
<evidence type="ECO:0000256" key="1">
    <source>
        <dbReference type="ARBA" id="ARBA00022603"/>
    </source>
</evidence>
<evidence type="ECO:0000256" key="2">
    <source>
        <dbReference type="ARBA" id="ARBA00022679"/>
    </source>
</evidence>
<dbReference type="CDD" id="cd02440">
    <property type="entry name" value="AdoMet_MTases"/>
    <property type="match status" value="1"/>
</dbReference>
<dbReference type="Gene3D" id="3.40.50.150">
    <property type="entry name" value="Vaccinia Virus protein VP39"/>
    <property type="match status" value="1"/>
</dbReference>
<gene>
    <name evidence="5" type="ORF">AWC05_01265</name>
</gene>
<dbReference type="PANTHER" id="PTHR42912">
    <property type="entry name" value="METHYLTRANSFERASE"/>
    <property type="match status" value="1"/>
</dbReference>
<reference evidence="5 6" key="1">
    <citation type="submission" date="2016-01" db="EMBL/GenBank/DDBJ databases">
        <title>The new phylogeny of the genus Mycobacterium.</title>
        <authorList>
            <person name="Tarcisio F."/>
            <person name="Conor M."/>
            <person name="Antonella G."/>
            <person name="Elisabetta G."/>
            <person name="Giulia F.S."/>
            <person name="Sara T."/>
            <person name="Anna F."/>
            <person name="Clotilde B."/>
            <person name="Roberto B."/>
            <person name="Veronica D.S."/>
            <person name="Fabio R."/>
            <person name="Monica P."/>
            <person name="Olivier J."/>
            <person name="Enrico T."/>
            <person name="Nicola S."/>
        </authorList>
    </citation>
    <scope>NUCLEOTIDE SEQUENCE [LARGE SCALE GENOMIC DNA]</scope>
    <source>
        <strain evidence="5 6">DSM 44852</strain>
    </source>
</reference>
<dbReference type="PROSITE" id="PS01184">
    <property type="entry name" value="UBIE_2"/>
    <property type="match status" value="1"/>
</dbReference>
<dbReference type="GO" id="GO:0032259">
    <property type="term" value="P:methylation"/>
    <property type="evidence" value="ECO:0007669"/>
    <property type="project" value="UniProtKB-KW"/>
</dbReference>
<dbReference type="InterPro" id="IPR041698">
    <property type="entry name" value="Methyltransf_25"/>
</dbReference>
<dbReference type="InterPro" id="IPR050508">
    <property type="entry name" value="Methyltransf_Superfamily"/>
</dbReference>
<keyword evidence="2 5" id="KW-0808">Transferase</keyword>
<evidence type="ECO:0000313" key="5">
    <source>
        <dbReference type="EMBL" id="ORV49774.1"/>
    </source>
</evidence>
<protein>
    <submittedName>
        <fullName evidence="5">SAM-dependent methyltransferase</fullName>
    </submittedName>
</protein>
<dbReference type="GO" id="GO:0008168">
    <property type="term" value="F:methyltransferase activity"/>
    <property type="evidence" value="ECO:0007669"/>
    <property type="project" value="UniProtKB-KW"/>
</dbReference>
<keyword evidence="3" id="KW-0949">S-adenosyl-L-methionine</keyword>
<evidence type="ECO:0000313" key="6">
    <source>
        <dbReference type="Proteomes" id="UP000193010"/>
    </source>
</evidence>
<organism evidence="5 6">
    <name type="scientific">Mycobacterium florentinum</name>
    <dbReference type="NCBI Taxonomy" id="292462"/>
    <lineage>
        <taxon>Bacteria</taxon>
        <taxon>Bacillati</taxon>
        <taxon>Actinomycetota</taxon>
        <taxon>Actinomycetes</taxon>
        <taxon>Mycobacteriales</taxon>
        <taxon>Mycobacteriaceae</taxon>
        <taxon>Mycobacterium</taxon>
        <taxon>Mycobacterium simiae complex</taxon>
    </lineage>
</organism>
<dbReference type="InterPro" id="IPR023576">
    <property type="entry name" value="UbiE/COQ5_MeTrFase_CS"/>
</dbReference>
<evidence type="ECO:0000256" key="3">
    <source>
        <dbReference type="ARBA" id="ARBA00022691"/>
    </source>
</evidence>
<name>A0A1X1TYW9_MYCFL</name>
<dbReference type="STRING" id="292462.AWC05_01265"/>
<sequence length="224" mass="24150">MVSQWSSMASVTKHPPHDYLPATGHAAFLPAYDLIARLMGLGSVYQRLVSQADIAAGHHVLEIGCGTGNLTIRAKRAQPSADVTGCDPDPRILAVAKRKAGGLTGIRFEQGYAERLPYADGEFDRVLSSMMLHHINDDAKPAAAAEIFRVLRPGGRLHLVDISGDTTSGGLVSRRIRHNHHAAGNLGDAVPRLLRSAGFDCTELATTRQRIVGQLSFYQAIRPV</sequence>
<dbReference type="InterPro" id="IPR029063">
    <property type="entry name" value="SAM-dependent_MTases_sf"/>
</dbReference>
<evidence type="ECO:0000259" key="4">
    <source>
        <dbReference type="Pfam" id="PF13649"/>
    </source>
</evidence>
<keyword evidence="1 5" id="KW-0489">Methyltransferase</keyword>
<feature type="domain" description="Methyltransferase" evidence="4">
    <location>
        <begin position="60"/>
        <end position="155"/>
    </location>
</feature>
<dbReference type="SUPFAM" id="SSF53335">
    <property type="entry name" value="S-adenosyl-L-methionine-dependent methyltransferases"/>
    <property type="match status" value="1"/>
</dbReference>
<dbReference type="AlphaFoldDB" id="A0A1X1TYW9"/>
<dbReference type="EMBL" id="LQOV01000029">
    <property type="protein sequence ID" value="ORV49774.1"/>
    <property type="molecule type" value="Genomic_DNA"/>
</dbReference>
<dbReference type="Proteomes" id="UP000193010">
    <property type="component" value="Unassembled WGS sequence"/>
</dbReference>
<dbReference type="Pfam" id="PF13649">
    <property type="entry name" value="Methyltransf_25"/>
    <property type="match status" value="1"/>
</dbReference>